<dbReference type="RefSeq" id="WP_359205786.1">
    <property type="nucleotide sequence ID" value="NZ_JBEZAM010000008.1"/>
</dbReference>
<organism evidence="4 5">
    <name type="scientific">Streptomyces exfoliatus</name>
    <name type="common">Streptomyces hydrogenans</name>
    <dbReference type="NCBI Taxonomy" id="1905"/>
    <lineage>
        <taxon>Bacteria</taxon>
        <taxon>Bacillati</taxon>
        <taxon>Actinomycetota</taxon>
        <taxon>Actinomycetes</taxon>
        <taxon>Kitasatosporales</taxon>
        <taxon>Streptomycetaceae</taxon>
        <taxon>Streptomyces</taxon>
    </lineage>
</organism>
<protein>
    <recommendedName>
        <fullName evidence="6">DUF3592 domain-containing protein</fullName>
    </recommendedName>
</protein>
<feature type="region of interest" description="Disordered" evidence="1">
    <location>
        <begin position="187"/>
        <end position="209"/>
    </location>
</feature>
<reference evidence="4 5" key="1">
    <citation type="submission" date="2024-06" db="EMBL/GenBank/DDBJ databases">
        <title>The Natural Products Discovery Center: Release of the First 8490 Sequenced Strains for Exploring Actinobacteria Biosynthetic Diversity.</title>
        <authorList>
            <person name="Kalkreuter E."/>
            <person name="Kautsar S.A."/>
            <person name="Yang D."/>
            <person name="Bader C.D."/>
            <person name="Teijaro C.N."/>
            <person name="Fluegel L."/>
            <person name="Davis C.M."/>
            <person name="Simpson J.R."/>
            <person name="Lauterbach L."/>
            <person name="Steele A.D."/>
            <person name="Gui C."/>
            <person name="Meng S."/>
            <person name="Li G."/>
            <person name="Viehrig K."/>
            <person name="Ye F."/>
            <person name="Su P."/>
            <person name="Kiefer A.F."/>
            <person name="Nichols A."/>
            <person name="Cepeda A.J."/>
            <person name="Yan W."/>
            <person name="Fan B."/>
            <person name="Jiang Y."/>
            <person name="Adhikari A."/>
            <person name="Zheng C.-J."/>
            <person name="Schuster L."/>
            <person name="Cowan T.M."/>
            <person name="Smanski M.J."/>
            <person name="Chevrette M.G."/>
            <person name="De Carvalho L.P.S."/>
            <person name="Shen B."/>
        </authorList>
    </citation>
    <scope>NUCLEOTIDE SEQUENCE [LARGE SCALE GENOMIC DNA]</scope>
    <source>
        <strain evidence="4 5">NPDC045705</strain>
    </source>
</reference>
<evidence type="ECO:0000256" key="1">
    <source>
        <dbReference type="SAM" id="MobiDB-lite"/>
    </source>
</evidence>
<gene>
    <name evidence="4" type="ORF">AB0A76_09665</name>
</gene>
<sequence>MSSRSARKARRARVAMFLPAACAVALAVWAAWCFGGDTAPSTTVAVSVGGTAIAVAGVTYFLLVTGNLGFFGALALAGGLLLTAAAVDQAAARGEVAACVVVKVTGEHHEAIFDGGLDTTLYHHTLRCPGGYPSTLAEDRRIAPDGATVRVAYDPRRRVDPAVEGSNSPWLPAFLAVVTLAAATAGARHVSRAESSPTPVRKGRTGRRR</sequence>
<keyword evidence="5" id="KW-1185">Reference proteome</keyword>
<feature type="chain" id="PRO_5046200234" description="DUF3592 domain-containing protein" evidence="3">
    <location>
        <begin position="31"/>
        <end position="209"/>
    </location>
</feature>
<comment type="caution">
    <text evidence="4">The sequence shown here is derived from an EMBL/GenBank/DDBJ whole genome shotgun (WGS) entry which is preliminary data.</text>
</comment>
<keyword evidence="2" id="KW-1133">Transmembrane helix</keyword>
<keyword evidence="2" id="KW-0812">Transmembrane</keyword>
<keyword evidence="2" id="KW-0472">Membrane</keyword>
<proteinExistence type="predicted"/>
<evidence type="ECO:0008006" key="6">
    <source>
        <dbReference type="Google" id="ProtNLM"/>
    </source>
</evidence>
<evidence type="ECO:0000313" key="4">
    <source>
        <dbReference type="EMBL" id="MEU7293455.1"/>
    </source>
</evidence>
<feature type="signal peptide" evidence="3">
    <location>
        <begin position="1"/>
        <end position="30"/>
    </location>
</feature>
<accession>A0ABV3CTC0</accession>
<dbReference type="EMBL" id="JBEZAM010000008">
    <property type="protein sequence ID" value="MEU7293455.1"/>
    <property type="molecule type" value="Genomic_DNA"/>
</dbReference>
<evidence type="ECO:0000313" key="5">
    <source>
        <dbReference type="Proteomes" id="UP001551210"/>
    </source>
</evidence>
<evidence type="ECO:0000256" key="2">
    <source>
        <dbReference type="SAM" id="Phobius"/>
    </source>
</evidence>
<name>A0ABV3CTC0_STREX</name>
<evidence type="ECO:0000256" key="3">
    <source>
        <dbReference type="SAM" id="SignalP"/>
    </source>
</evidence>
<feature type="transmembrane region" description="Helical" evidence="2">
    <location>
        <begin position="43"/>
        <end position="63"/>
    </location>
</feature>
<dbReference type="Proteomes" id="UP001551210">
    <property type="component" value="Unassembled WGS sequence"/>
</dbReference>
<feature type="transmembrane region" description="Helical" evidence="2">
    <location>
        <begin position="170"/>
        <end position="187"/>
    </location>
</feature>
<keyword evidence="3" id="KW-0732">Signal</keyword>
<feature type="transmembrane region" description="Helical" evidence="2">
    <location>
        <begin position="70"/>
        <end position="87"/>
    </location>
</feature>